<keyword evidence="2" id="KW-1185">Reference proteome</keyword>
<evidence type="ECO:0000313" key="1">
    <source>
        <dbReference type="EMBL" id="GFU30996.1"/>
    </source>
</evidence>
<name>A0A8X6QQ94_NEPPI</name>
<dbReference type="EMBL" id="BMAW01129572">
    <property type="protein sequence ID" value="GFU30996.1"/>
    <property type="molecule type" value="Genomic_DNA"/>
</dbReference>
<protein>
    <submittedName>
        <fullName evidence="1">Uncharacterized protein</fullName>
    </submittedName>
</protein>
<dbReference type="Proteomes" id="UP000887013">
    <property type="component" value="Unassembled WGS sequence"/>
</dbReference>
<proteinExistence type="predicted"/>
<evidence type="ECO:0000313" key="2">
    <source>
        <dbReference type="Proteomes" id="UP000887013"/>
    </source>
</evidence>
<organism evidence="1 2">
    <name type="scientific">Nephila pilipes</name>
    <name type="common">Giant wood spider</name>
    <name type="synonym">Nephila maculata</name>
    <dbReference type="NCBI Taxonomy" id="299642"/>
    <lineage>
        <taxon>Eukaryota</taxon>
        <taxon>Metazoa</taxon>
        <taxon>Ecdysozoa</taxon>
        <taxon>Arthropoda</taxon>
        <taxon>Chelicerata</taxon>
        <taxon>Arachnida</taxon>
        <taxon>Araneae</taxon>
        <taxon>Araneomorphae</taxon>
        <taxon>Entelegynae</taxon>
        <taxon>Araneoidea</taxon>
        <taxon>Nephilidae</taxon>
        <taxon>Nephila</taxon>
    </lineage>
</organism>
<sequence length="134" mass="15819">MDNQEDIVLDLDDFFGVRKKKEKFKRPLILLNQNQELKTSPQYWLMHVTPQKKMNCGSLSPSLYLLDSHENHVRTIDRIDETNSKEEFRNKYQLMQYLRKTSQLKYLGALIPQIKSRDPTAVKAKDAVFLECET</sequence>
<comment type="caution">
    <text evidence="1">The sequence shown here is derived from an EMBL/GenBank/DDBJ whole genome shotgun (WGS) entry which is preliminary data.</text>
</comment>
<gene>
    <name evidence="1" type="ORF">NPIL_635031</name>
</gene>
<accession>A0A8X6QQ94</accession>
<reference evidence="1" key="1">
    <citation type="submission" date="2020-08" db="EMBL/GenBank/DDBJ databases">
        <title>Multicomponent nature underlies the extraordinary mechanical properties of spider dragline silk.</title>
        <authorList>
            <person name="Kono N."/>
            <person name="Nakamura H."/>
            <person name="Mori M."/>
            <person name="Yoshida Y."/>
            <person name="Ohtoshi R."/>
            <person name="Malay A.D."/>
            <person name="Moran D.A.P."/>
            <person name="Tomita M."/>
            <person name="Numata K."/>
            <person name="Arakawa K."/>
        </authorList>
    </citation>
    <scope>NUCLEOTIDE SEQUENCE</scope>
</reference>
<dbReference type="AlphaFoldDB" id="A0A8X6QQ94"/>